<keyword evidence="3" id="KW-1185">Reference proteome</keyword>
<evidence type="ECO:0000256" key="1">
    <source>
        <dbReference type="SAM" id="SignalP"/>
    </source>
</evidence>
<dbReference type="EMBL" id="ML769535">
    <property type="protein sequence ID" value="KAE9395244.1"/>
    <property type="molecule type" value="Genomic_DNA"/>
</dbReference>
<dbReference type="Proteomes" id="UP000799118">
    <property type="component" value="Unassembled WGS sequence"/>
</dbReference>
<proteinExistence type="predicted"/>
<organism evidence="2 3">
    <name type="scientific">Gymnopus androsaceus JB14</name>
    <dbReference type="NCBI Taxonomy" id="1447944"/>
    <lineage>
        <taxon>Eukaryota</taxon>
        <taxon>Fungi</taxon>
        <taxon>Dikarya</taxon>
        <taxon>Basidiomycota</taxon>
        <taxon>Agaricomycotina</taxon>
        <taxon>Agaricomycetes</taxon>
        <taxon>Agaricomycetidae</taxon>
        <taxon>Agaricales</taxon>
        <taxon>Marasmiineae</taxon>
        <taxon>Omphalotaceae</taxon>
        <taxon>Gymnopus</taxon>
    </lineage>
</organism>
<accession>A0A6A4HD80</accession>
<sequence length="91" mass="9429">MMYKTVFFIVASMSVLVSAEYNPACGQIGGPPIADGTDRAAALATRKAVCGGVASSTACNWCDSNDFMYDGTCATGCCGNDYQTCAVIESM</sequence>
<dbReference type="OrthoDB" id="2975895at2759"/>
<keyword evidence="1" id="KW-0732">Signal</keyword>
<reference evidence="2" key="1">
    <citation type="journal article" date="2019" name="Environ. Microbiol.">
        <title>Fungal ecological strategies reflected in gene transcription - a case study of two litter decomposers.</title>
        <authorList>
            <person name="Barbi F."/>
            <person name="Kohler A."/>
            <person name="Barry K."/>
            <person name="Baskaran P."/>
            <person name="Daum C."/>
            <person name="Fauchery L."/>
            <person name="Ihrmark K."/>
            <person name="Kuo A."/>
            <person name="LaButti K."/>
            <person name="Lipzen A."/>
            <person name="Morin E."/>
            <person name="Grigoriev I.V."/>
            <person name="Henrissat B."/>
            <person name="Lindahl B."/>
            <person name="Martin F."/>
        </authorList>
    </citation>
    <scope>NUCLEOTIDE SEQUENCE</scope>
    <source>
        <strain evidence="2">JB14</strain>
    </source>
</reference>
<feature type="signal peptide" evidence="1">
    <location>
        <begin position="1"/>
        <end position="19"/>
    </location>
</feature>
<evidence type="ECO:0000313" key="3">
    <source>
        <dbReference type="Proteomes" id="UP000799118"/>
    </source>
</evidence>
<dbReference type="AlphaFoldDB" id="A0A6A4HD80"/>
<feature type="chain" id="PRO_5025538507" description="CBM1 domain-containing protein" evidence="1">
    <location>
        <begin position="20"/>
        <end position="91"/>
    </location>
</feature>
<name>A0A6A4HD80_9AGAR</name>
<evidence type="ECO:0000313" key="2">
    <source>
        <dbReference type="EMBL" id="KAE9395244.1"/>
    </source>
</evidence>
<protein>
    <recommendedName>
        <fullName evidence="4">CBM1 domain-containing protein</fullName>
    </recommendedName>
</protein>
<gene>
    <name evidence="2" type="ORF">BT96DRAFT_922984</name>
</gene>
<evidence type="ECO:0008006" key="4">
    <source>
        <dbReference type="Google" id="ProtNLM"/>
    </source>
</evidence>